<dbReference type="EMBL" id="LAZR01046829">
    <property type="protein sequence ID" value="KKK95627.1"/>
    <property type="molecule type" value="Genomic_DNA"/>
</dbReference>
<sequence length="295" mass="32739">QDDEPEEPDTPTGHLGGRRTASRRKASHLDDEEHPKKPRRRRRRRKEDDDLPVAFAEDERMALESTMEDDMAEVLNRAFTKARRIMGLPRPKALALLIGTKAEPGDIFGDDAFWEDFKVDALNTMMPLARQGATEAAVVNLDLGIAVDMDLVNQQVLDFSSRYATAWWDELEVATQNSLRSAISTWQEGGLGRRGLPDLVKAIEPTFGKARAGRIAITEVTQIFDEGNRLAHNSGGIELEEWQTVEDAAVEEICKALNGRRFPTNEGPRPVRDTHIGCRCSRLGVGDDGDVIGGP</sequence>
<feature type="compositionally biased region" description="Basic residues" evidence="1">
    <location>
        <begin position="16"/>
        <end position="26"/>
    </location>
</feature>
<name>A0A0F8ZP33_9ZZZZ</name>
<reference evidence="2" key="1">
    <citation type="journal article" date="2015" name="Nature">
        <title>Complex archaea that bridge the gap between prokaryotes and eukaryotes.</title>
        <authorList>
            <person name="Spang A."/>
            <person name="Saw J.H."/>
            <person name="Jorgensen S.L."/>
            <person name="Zaremba-Niedzwiedzka K."/>
            <person name="Martijn J."/>
            <person name="Lind A.E."/>
            <person name="van Eijk R."/>
            <person name="Schleper C."/>
            <person name="Guy L."/>
            <person name="Ettema T.J."/>
        </authorList>
    </citation>
    <scope>NUCLEOTIDE SEQUENCE</scope>
</reference>
<accession>A0A0F8ZP33</accession>
<feature type="region of interest" description="Disordered" evidence="1">
    <location>
        <begin position="1"/>
        <end position="53"/>
    </location>
</feature>
<proteinExistence type="predicted"/>
<evidence type="ECO:0000256" key="1">
    <source>
        <dbReference type="SAM" id="MobiDB-lite"/>
    </source>
</evidence>
<feature type="non-terminal residue" evidence="2">
    <location>
        <position position="1"/>
    </location>
</feature>
<organism evidence="2">
    <name type="scientific">marine sediment metagenome</name>
    <dbReference type="NCBI Taxonomy" id="412755"/>
    <lineage>
        <taxon>unclassified sequences</taxon>
        <taxon>metagenomes</taxon>
        <taxon>ecological metagenomes</taxon>
    </lineage>
</organism>
<dbReference type="AlphaFoldDB" id="A0A0F8ZP33"/>
<dbReference type="NCBIfam" id="TIGR01641">
    <property type="entry name" value="phageSPP1_gp7"/>
    <property type="match status" value="1"/>
</dbReference>
<evidence type="ECO:0000313" key="2">
    <source>
        <dbReference type="EMBL" id="KKK95627.1"/>
    </source>
</evidence>
<comment type="caution">
    <text evidence="2">The sequence shown here is derived from an EMBL/GenBank/DDBJ whole genome shotgun (WGS) entry which is preliminary data.</text>
</comment>
<gene>
    <name evidence="2" type="ORF">LCGC14_2670910</name>
</gene>
<evidence type="ECO:0008006" key="3">
    <source>
        <dbReference type="Google" id="ProtNLM"/>
    </source>
</evidence>
<feature type="compositionally biased region" description="Basic residues" evidence="1">
    <location>
        <begin position="36"/>
        <end position="45"/>
    </location>
</feature>
<dbReference type="InterPro" id="IPR006528">
    <property type="entry name" value="Phage_head_morphogenesis_dom"/>
</dbReference>
<protein>
    <recommendedName>
        <fullName evidence="3">Phage head morphogenesis domain-containing protein</fullName>
    </recommendedName>
</protein>